<evidence type="ECO:0000313" key="2">
    <source>
        <dbReference type="Proteomes" id="UP000601435"/>
    </source>
</evidence>
<dbReference type="AlphaFoldDB" id="A0A812XAC7"/>
<dbReference type="EMBL" id="CAJNJA010036175">
    <property type="protein sequence ID" value="CAE7716937.1"/>
    <property type="molecule type" value="Genomic_DNA"/>
</dbReference>
<sequence>MARSLLTERQKLKVLVLHSVSELLKDFAPHQLEKDLGGSRPLATSFLPFPLQPGPFEPNAPGPRRASLPNLHSYSCQEATRLALHGHSEGKAQVMSSDEETIPGKSALELASPDSFGSSPSTPAFREGDLIDVWSSTRNAWQPGAVEAFFAQSTVAEGFQVPAGTIKAIFATGAKWIPPERIESDVRRTPNGRLVPHIPNGHETECANIASQGRVLLSASLSEDMLALDERCCELTDPRRPALVISRAASPETPDMFGCRRQSWFCL</sequence>
<accession>A0A812XAC7</accession>
<name>A0A812XAC7_9DINO</name>
<proteinExistence type="predicted"/>
<reference evidence="1" key="1">
    <citation type="submission" date="2021-02" db="EMBL/GenBank/DDBJ databases">
        <authorList>
            <person name="Dougan E. K."/>
            <person name="Rhodes N."/>
            <person name="Thang M."/>
            <person name="Chan C."/>
        </authorList>
    </citation>
    <scope>NUCLEOTIDE SEQUENCE</scope>
</reference>
<gene>
    <name evidence="1" type="ORF">SNEC2469_LOCUS20663</name>
</gene>
<protein>
    <submittedName>
        <fullName evidence="1">Uncharacterized protein</fullName>
    </submittedName>
</protein>
<dbReference type="Proteomes" id="UP000601435">
    <property type="component" value="Unassembled WGS sequence"/>
</dbReference>
<comment type="caution">
    <text evidence="1">The sequence shown here is derived from an EMBL/GenBank/DDBJ whole genome shotgun (WGS) entry which is preliminary data.</text>
</comment>
<organism evidence="1 2">
    <name type="scientific">Symbiodinium necroappetens</name>
    <dbReference type="NCBI Taxonomy" id="1628268"/>
    <lineage>
        <taxon>Eukaryota</taxon>
        <taxon>Sar</taxon>
        <taxon>Alveolata</taxon>
        <taxon>Dinophyceae</taxon>
        <taxon>Suessiales</taxon>
        <taxon>Symbiodiniaceae</taxon>
        <taxon>Symbiodinium</taxon>
    </lineage>
</organism>
<keyword evidence="2" id="KW-1185">Reference proteome</keyword>
<dbReference type="OrthoDB" id="10280851at2759"/>
<evidence type="ECO:0000313" key="1">
    <source>
        <dbReference type="EMBL" id="CAE7716937.1"/>
    </source>
</evidence>
<feature type="non-terminal residue" evidence="1">
    <location>
        <position position="267"/>
    </location>
</feature>